<proteinExistence type="predicted"/>
<evidence type="ECO:0000256" key="1">
    <source>
        <dbReference type="SAM" id="MobiDB-lite"/>
    </source>
</evidence>
<feature type="transmembrane region" description="Helical" evidence="2">
    <location>
        <begin position="38"/>
        <end position="58"/>
    </location>
</feature>
<evidence type="ECO:0000313" key="5">
    <source>
        <dbReference type="Proteomes" id="UP000190286"/>
    </source>
</evidence>
<dbReference type="EMBL" id="FUYF01000005">
    <property type="protein sequence ID" value="SKA82823.1"/>
    <property type="molecule type" value="Genomic_DNA"/>
</dbReference>
<dbReference type="GeneID" id="93337699"/>
<dbReference type="InterPro" id="IPR008756">
    <property type="entry name" value="Peptidase_M56"/>
</dbReference>
<evidence type="ECO:0000256" key="2">
    <source>
        <dbReference type="SAM" id="Phobius"/>
    </source>
</evidence>
<keyword evidence="2" id="KW-0472">Membrane</keyword>
<dbReference type="OrthoDB" id="9770467at2"/>
<keyword evidence="2" id="KW-1133">Transmembrane helix</keyword>
<sequence>MFATLFASLFVQGILLGLAALALLAAAPRLQKRYGPQWLCRLWVTLAVLLLVPLHALVPQAPAAVSVDTTPLYSRTALSQEVTERPADGVPYMVAMEGDTPTGYIVPRAELQTGHRTVLERLAVGATRLNLLALAWNLGVLAVALYQFGGYAVWRIRVRRTAQPVDPGWRSALPQGVCPRMVATPLVRSPMVAGTLHPVLLTPTGTAPNGADYMLAHELTHIKRHDVAKKLLFTLACAVHWYNPAVWLLAARAGRDIEEACDAETLCGRDAAYRAAYADALLTAVRQNRGPALTSGFALNKRQFKQRLAALWDTAPKHRGRALLAVLALTACCAGGLVACKPADAAPQDEQEPAAAAVSAPSETANPIVTPEPPPISMEAGAAAVRRGADFLWSEYLTDGNGYYYHSGACGLVEPEDYDTEYISALLETRRDDGTTWRDYLNDGRGALVKATFEAELTPEAWYLGKQYGEGRFHVYLIAPFDESQPCEVISGWQSADDPNQSAHFEILPMARELDLTNNQYRMLLHQCSALAQAGAQNFFNPGDWPQDELETYLYYRNQYFYGGADALMMLNVDFTPANDWNQQLLYLTYDEVNALDFSAPKTAALPGYTPPESLESDDPGVWTFTREGLYITAEWPGVERYTFYVHNGNASLKFDARTICVQGQSLS</sequence>
<gene>
    <name evidence="4" type="ORF">SAMN02745178_01223</name>
</gene>
<evidence type="ECO:0000313" key="4">
    <source>
        <dbReference type="EMBL" id="SKA82823.1"/>
    </source>
</evidence>
<feature type="region of interest" description="Disordered" evidence="1">
    <location>
        <begin position="351"/>
        <end position="373"/>
    </location>
</feature>
<keyword evidence="5" id="KW-1185">Reference proteome</keyword>
<dbReference type="CDD" id="cd07341">
    <property type="entry name" value="M56_BlaR1_MecR1_like"/>
    <property type="match status" value="1"/>
</dbReference>
<dbReference type="PANTHER" id="PTHR34978">
    <property type="entry name" value="POSSIBLE SENSOR-TRANSDUCER PROTEIN BLAR"/>
    <property type="match status" value="1"/>
</dbReference>
<dbReference type="STRING" id="745368.SAMN02745178_01223"/>
<keyword evidence="2" id="KW-0812">Transmembrane</keyword>
<feature type="transmembrane region" description="Helical" evidence="2">
    <location>
        <begin position="6"/>
        <end position="26"/>
    </location>
</feature>
<dbReference type="Proteomes" id="UP000190286">
    <property type="component" value="Unassembled WGS sequence"/>
</dbReference>
<dbReference type="PANTHER" id="PTHR34978:SF3">
    <property type="entry name" value="SLR0241 PROTEIN"/>
    <property type="match status" value="1"/>
</dbReference>
<protein>
    <submittedName>
        <fullName evidence="4">Signal transducer regulating beta-lactamase production, contains metallopeptidase domain</fullName>
    </submittedName>
</protein>
<feature type="domain" description="Peptidase M56" evidence="3">
    <location>
        <begin position="19"/>
        <end position="311"/>
    </location>
</feature>
<reference evidence="4 5" key="1">
    <citation type="submission" date="2017-02" db="EMBL/GenBank/DDBJ databases">
        <authorList>
            <person name="Peterson S.W."/>
        </authorList>
    </citation>
    <scope>NUCLEOTIDE SEQUENCE [LARGE SCALE GENOMIC DNA]</scope>
    <source>
        <strain evidence="4 5">ATCC 27749</strain>
    </source>
</reference>
<feature type="transmembrane region" description="Helical" evidence="2">
    <location>
        <begin position="134"/>
        <end position="154"/>
    </location>
</feature>
<organism evidence="4 5">
    <name type="scientific">Gemmiger formicilis</name>
    <dbReference type="NCBI Taxonomy" id="745368"/>
    <lineage>
        <taxon>Bacteria</taxon>
        <taxon>Bacillati</taxon>
        <taxon>Bacillota</taxon>
        <taxon>Clostridia</taxon>
        <taxon>Eubacteriales</taxon>
        <taxon>Gemmiger</taxon>
    </lineage>
</organism>
<evidence type="ECO:0000259" key="3">
    <source>
        <dbReference type="Pfam" id="PF05569"/>
    </source>
</evidence>
<feature type="compositionally biased region" description="Low complexity" evidence="1">
    <location>
        <begin position="353"/>
        <end position="365"/>
    </location>
</feature>
<dbReference type="Pfam" id="PF05569">
    <property type="entry name" value="Peptidase_M56"/>
    <property type="match status" value="1"/>
</dbReference>
<accession>A0A1T4WZL4</accession>
<dbReference type="AlphaFoldDB" id="A0A1T4WZL4"/>
<dbReference type="RefSeq" id="WP_078784188.1">
    <property type="nucleotide sequence ID" value="NZ_FUYF01000005.1"/>
</dbReference>
<dbReference type="InterPro" id="IPR052173">
    <property type="entry name" value="Beta-lactam_resp_regulator"/>
</dbReference>
<name>A0A1T4WZL4_9FIRM</name>